<comment type="caution">
    <text evidence="8">The sequence shown here is derived from an EMBL/GenBank/DDBJ whole genome shotgun (WGS) entry which is preliminary data.</text>
</comment>
<evidence type="ECO:0000256" key="4">
    <source>
        <dbReference type="ARBA" id="ARBA00022679"/>
    </source>
</evidence>
<evidence type="ECO:0000313" key="9">
    <source>
        <dbReference type="Proteomes" id="UP001054902"/>
    </source>
</evidence>
<gene>
    <name evidence="8" type="ORF">CTEN210_08078</name>
</gene>
<evidence type="ECO:0000256" key="5">
    <source>
        <dbReference type="ARBA" id="ARBA00022691"/>
    </source>
</evidence>
<keyword evidence="4" id="KW-0808">Transferase</keyword>
<evidence type="ECO:0000256" key="1">
    <source>
        <dbReference type="ARBA" id="ARBA00009258"/>
    </source>
</evidence>
<keyword evidence="9" id="KW-1185">Reference proteome</keyword>
<dbReference type="PANTHER" id="PTHR10920">
    <property type="entry name" value="RIBOSOMAL RNA METHYLTRANSFERASE"/>
    <property type="match status" value="1"/>
</dbReference>
<evidence type="ECO:0000256" key="3">
    <source>
        <dbReference type="ARBA" id="ARBA00022603"/>
    </source>
</evidence>
<dbReference type="AlphaFoldDB" id="A0AAD3H5Q6"/>
<dbReference type="InterPro" id="IPR050082">
    <property type="entry name" value="RNA_methyltr_RlmE"/>
</dbReference>
<keyword evidence="3" id="KW-0489">Methyltransferase</keyword>
<keyword evidence="5" id="KW-0949">S-adenosyl-L-methionine</keyword>
<dbReference type="Proteomes" id="UP001054902">
    <property type="component" value="Unassembled WGS sequence"/>
</dbReference>
<dbReference type="InterPro" id="IPR029063">
    <property type="entry name" value="SAM-dependent_MTases_sf"/>
</dbReference>
<evidence type="ECO:0000256" key="2">
    <source>
        <dbReference type="ARBA" id="ARBA00022552"/>
    </source>
</evidence>
<evidence type="ECO:0000256" key="6">
    <source>
        <dbReference type="ARBA" id="ARBA00041184"/>
    </source>
</evidence>
<evidence type="ECO:0000313" key="8">
    <source>
        <dbReference type="EMBL" id="GFH51602.1"/>
    </source>
</evidence>
<feature type="domain" description="Ribosomal RNA methyltransferase FtsJ" evidence="7">
    <location>
        <begin position="9"/>
        <end position="238"/>
    </location>
</feature>
<accession>A0AAD3H5Q6</accession>
<reference evidence="8 9" key="1">
    <citation type="journal article" date="2021" name="Sci. Rep.">
        <title>The genome of the diatom Chaetoceros tenuissimus carries an ancient integrated fragment of an extant virus.</title>
        <authorList>
            <person name="Hongo Y."/>
            <person name="Kimura K."/>
            <person name="Takaki Y."/>
            <person name="Yoshida Y."/>
            <person name="Baba S."/>
            <person name="Kobayashi G."/>
            <person name="Nagasaki K."/>
            <person name="Hano T."/>
            <person name="Tomaru Y."/>
        </authorList>
    </citation>
    <scope>NUCLEOTIDE SEQUENCE [LARGE SCALE GENOMIC DNA]</scope>
    <source>
        <strain evidence="8 9">NIES-3715</strain>
    </source>
</reference>
<dbReference type="InterPro" id="IPR002877">
    <property type="entry name" value="RNA_MeTrfase_FtsJ_dom"/>
</dbReference>
<dbReference type="EMBL" id="BLLK01000045">
    <property type="protein sequence ID" value="GFH51602.1"/>
    <property type="molecule type" value="Genomic_DNA"/>
</dbReference>
<proteinExistence type="inferred from homology"/>
<dbReference type="Pfam" id="PF01728">
    <property type="entry name" value="FtsJ"/>
    <property type="match status" value="1"/>
</dbReference>
<protein>
    <recommendedName>
        <fullName evidence="6">rRNA methyltransferase 2, mitochondrial</fullName>
    </recommendedName>
</protein>
<dbReference type="Gene3D" id="3.40.50.150">
    <property type="entry name" value="Vaccinia Virus protein VP39"/>
    <property type="match status" value="1"/>
</dbReference>
<sequence length="244" mass="27036">MAKSRGSPSRAIFKLEEIENMAATFIKQQNQKRQKKKKKPISPKVFHPSCTVIDLGAAPGSWTQWIGERLDSNGILIALDLLELDERTVNGIEYNEDGPSFHCIQGDFTKNEKKQHILDILLEEDKSHGVDCVISDMAANFTGDSLTDALRTMNLCEDALMLAAGSSCFDPRFIPTTSKSDGVLRNGGTFLCKFFACGQTNEEDLREAIGRNFEVSTVLKPKASRKESAELYMFATGYKGGQNQ</sequence>
<dbReference type="GO" id="GO:0008650">
    <property type="term" value="F:rRNA (uridine-2'-O-)-methyltransferase activity"/>
    <property type="evidence" value="ECO:0007669"/>
    <property type="project" value="TreeGrafter"/>
</dbReference>
<comment type="similarity">
    <text evidence="1">Belongs to the class I-like SAM-binding methyltransferase superfamily. RNA methyltransferase RlmE family.</text>
</comment>
<dbReference type="PANTHER" id="PTHR10920:SF18">
    <property type="entry name" value="RRNA METHYLTRANSFERASE 2, MITOCHONDRIAL"/>
    <property type="match status" value="1"/>
</dbReference>
<dbReference type="SUPFAM" id="SSF53335">
    <property type="entry name" value="S-adenosyl-L-methionine-dependent methyltransferases"/>
    <property type="match status" value="1"/>
</dbReference>
<organism evidence="8 9">
    <name type="scientific">Chaetoceros tenuissimus</name>
    <dbReference type="NCBI Taxonomy" id="426638"/>
    <lineage>
        <taxon>Eukaryota</taxon>
        <taxon>Sar</taxon>
        <taxon>Stramenopiles</taxon>
        <taxon>Ochrophyta</taxon>
        <taxon>Bacillariophyta</taxon>
        <taxon>Coscinodiscophyceae</taxon>
        <taxon>Chaetocerotophycidae</taxon>
        <taxon>Chaetocerotales</taxon>
        <taxon>Chaetocerotaceae</taxon>
        <taxon>Chaetoceros</taxon>
    </lineage>
</organism>
<evidence type="ECO:0000259" key="7">
    <source>
        <dbReference type="Pfam" id="PF01728"/>
    </source>
</evidence>
<keyword evidence="2" id="KW-0698">rRNA processing</keyword>
<name>A0AAD3H5Q6_9STRA</name>